<sequence>MAKDKKKKNKALKEEKKAKAAVKQAKKEKKSKSKNHEEDSDEDIEAILANFEREQLERFKVVEELVGEAPSFRGNATLTSNPLPNANELLFFGGEYYDGARCTFYNELFRYNVDKNEWKKITSPNSPGPRSSHQMVATPSGTMYLFGGEFASSNETKFFHYRDFWSFDLKSSEWTKLEIKPLPPPRSGHRMTLWKHYLVLFGGFYDNVQTTRYYDDLWLFDTLEYKWSKVEFPENSNRPSPRSGFQFFSYGDNVFLYGGYCREFVKGGEAKGIVHSDIWMLKMNTDPKLIRWERRKRQGFVPTPRTGGTMVVYKNRATLFGGVYDEEINDEKMETVCYNEMYTYQCDTNKWYPLTLRLPKKDKKKKKAKKVVDDAVRSDDDDDEENNHESNGDVHSEEASGEPEEPEKPSPRYNAMMCVVKNHLYIYGGILEVGDREFTLDDFYSLNLDKLNEFVCIKKPNIEAQVWLGENSDDDEDDDEEDDDEEEEEEEENGNEGETNDGEAVEKPKIKESSGVAATGGLGRHARVDRNKLEELEAAEDTPKPGESLREFFERTNTYWVQKAYEETQRTGKALRRDGFQMAEERYIEFEPQLKEWEEILKDIEERKKREAQEKKQQKEKSRR</sequence>
<keyword evidence="5" id="KW-1185">Reference proteome</keyword>
<feature type="compositionally biased region" description="Basic and acidic residues" evidence="2">
    <location>
        <begin position="526"/>
        <end position="551"/>
    </location>
</feature>
<feature type="region of interest" description="Disordered" evidence="2">
    <location>
        <begin position="368"/>
        <end position="411"/>
    </location>
</feature>
<feature type="region of interest" description="Disordered" evidence="2">
    <location>
        <begin position="1"/>
        <end position="42"/>
    </location>
</feature>
<dbReference type="AlphaFoldDB" id="A0A1Y1XEK0"/>
<dbReference type="Gene3D" id="2.120.10.80">
    <property type="entry name" value="Kelch-type beta propeller"/>
    <property type="match status" value="2"/>
</dbReference>
<dbReference type="SUPFAM" id="SSF117281">
    <property type="entry name" value="Kelch motif"/>
    <property type="match status" value="1"/>
</dbReference>
<feature type="compositionally biased region" description="Acidic residues" evidence="2">
    <location>
        <begin position="471"/>
        <end position="503"/>
    </location>
</feature>
<proteinExistence type="predicted"/>
<dbReference type="InterPro" id="IPR015915">
    <property type="entry name" value="Kelch-typ_b-propeller"/>
</dbReference>
<keyword evidence="1" id="KW-0175">Coiled coil</keyword>
<dbReference type="OrthoDB" id="4447at2759"/>
<dbReference type="Pfam" id="PF24681">
    <property type="entry name" value="Kelch_KLHDC2_KLHL20_DRC7"/>
    <property type="match status" value="1"/>
</dbReference>
<evidence type="ECO:0000259" key="3">
    <source>
        <dbReference type="Pfam" id="PF13422"/>
    </source>
</evidence>
<feature type="domain" description="DUF4110" evidence="3">
    <location>
        <begin position="536"/>
        <end position="621"/>
    </location>
</feature>
<dbReference type="Proteomes" id="UP000193498">
    <property type="component" value="Unassembled WGS sequence"/>
</dbReference>
<dbReference type="InterPro" id="IPR052588">
    <property type="entry name" value="Kelch_domain_protein"/>
</dbReference>
<dbReference type="STRING" id="1314790.A0A1Y1XEK0"/>
<feature type="coiled-coil region" evidence="1">
    <location>
        <begin position="594"/>
        <end position="622"/>
    </location>
</feature>
<gene>
    <name evidence="4" type="ORF">K493DRAFT_320194</name>
</gene>
<comment type="caution">
    <text evidence="4">The sequence shown here is derived from an EMBL/GenBank/DDBJ whole genome shotgun (WGS) entry which is preliminary data.</text>
</comment>
<reference evidence="4 5" key="1">
    <citation type="submission" date="2016-07" db="EMBL/GenBank/DDBJ databases">
        <title>Pervasive Adenine N6-methylation of Active Genes in Fungi.</title>
        <authorList>
            <consortium name="DOE Joint Genome Institute"/>
            <person name="Mondo S.J."/>
            <person name="Dannebaum R.O."/>
            <person name="Kuo R.C."/>
            <person name="Labutti K."/>
            <person name="Haridas S."/>
            <person name="Kuo A."/>
            <person name="Salamov A."/>
            <person name="Ahrendt S.R."/>
            <person name="Lipzen A."/>
            <person name="Sullivan W."/>
            <person name="Andreopoulos W.B."/>
            <person name="Clum A."/>
            <person name="Lindquist E."/>
            <person name="Daum C."/>
            <person name="Ramamoorthy G.K."/>
            <person name="Gryganskyi A."/>
            <person name="Culley D."/>
            <person name="Magnuson J.K."/>
            <person name="James T.Y."/>
            <person name="O'Malley M.A."/>
            <person name="Stajich J.E."/>
            <person name="Spatafora J.W."/>
            <person name="Visel A."/>
            <person name="Grigoriev I.V."/>
        </authorList>
    </citation>
    <scope>NUCLEOTIDE SEQUENCE [LARGE SCALE GENOMIC DNA]</scope>
    <source>
        <strain evidence="4 5">CBS 931.73</strain>
    </source>
</reference>
<dbReference type="Pfam" id="PF13422">
    <property type="entry name" value="DUF4110"/>
    <property type="match status" value="1"/>
</dbReference>
<feature type="compositionally biased region" description="Basic and acidic residues" evidence="2">
    <location>
        <begin position="387"/>
        <end position="398"/>
    </location>
</feature>
<feature type="compositionally biased region" description="Basic residues" evidence="2">
    <location>
        <begin position="24"/>
        <end position="33"/>
    </location>
</feature>
<evidence type="ECO:0000313" key="4">
    <source>
        <dbReference type="EMBL" id="ORX83866.1"/>
    </source>
</evidence>
<evidence type="ECO:0000256" key="2">
    <source>
        <dbReference type="SAM" id="MobiDB-lite"/>
    </source>
</evidence>
<dbReference type="EMBL" id="MCFE01000626">
    <property type="protein sequence ID" value="ORX83866.1"/>
    <property type="molecule type" value="Genomic_DNA"/>
</dbReference>
<dbReference type="PANTHER" id="PTHR46063">
    <property type="entry name" value="KELCH DOMAIN-CONTAINING PROTEIN"/>
    <property type="match status" value="1"/>
</dbReference>
<dbReference type="InParanoid" id="A0A1Y1XEK0"/>
<evidence type="ECO:0000256" key="1">
    <source>
        <dbReference type="SAM" id="Coils"/>
    </source>
</evidence>
<organism evidence="4 5">
    <name type="scientific">Basidiobolus meristosporus CBS 931.73</name>
    <dbReference type="NCBI Taxonomy" id="1314790"/>
    <lineage>
        <taxon>Eukaryota</taxon>
        <taxon>Fungi</taxon>
        <taxon>Fungi incertae sedis</taxon>
        <taxon>Zoopagomycota</taxon>
        <taxon>Entomophthoromycotina</taxon>
        <taxon>Basidiobolomycetes</taxon>
        <taxon>Basidiobolales</taxon>
        <taxon>Basidiobolaceae</taxon>
        <taxon>Basidiobolus</taxon>
    </lineage>
</organism>
<feature type="compositionally biased region" description="Basic residues" evidence="2">
    <location>
        <begin position="1"/>
        <end position="10"/>
    </location>
</feature>
<dbReference type="InterPro" id="IPR025183">
    <property type="entry name" value="DUF4110"/>
</dbReference>
<dbReference type="PANTHER" id="PTHR46063:SF1">
    <property type="entry name" value="KELCH DOMAIN-CONTAINING PROTEIN 4"/>
    <property type="match status" value="1"/>
</dbReference>
<accession>A0A1Y1XEK0</accession>
<evidence type="ECO:0000313" key="5">
    <source>
        <dbReference type="Proteomes" id="UP000193498"/>
    </source>
</evidence>
<name>A0A1Y1XEK0_9FUNG</name>
<protein>
    <recommendedName>
        <fullName evidence="3">DUF4110 domain-containing protein</fullName>
    </recommendedName>
</protein>
<feature type="region of interest" description="Disordered" evidence="2">
    <location>
        <begin position="466"/>
        <end position="551"/>
    </location>
</feature>